<dbReference type="Proteomes" id="UP000194218">
    <property type="component" value="Chromosome"/>
</dbReference>
<keyword evidence="2" id="KW-0812">Transmembrane</keyword>
<protein>
    <submittedName>
        <fullName evidence="5">DoxX family protein</fullName>
    </submittedName>
</protein>
<name>A0A1W7CY21_9ACTN</name>
<dbReference type="InterPro" id="IPR032808">
    <property type="entry name" value="DoxX"/>
</dbReference>
<evidence type="ECO:0000313" key="6">
    <source>
        <dbReference type="Proteomes" id="UP000194218"/>
    </source>
</evidence>
<dbReference type="OrthoDB" id="129693at2"/>
<evidence type="ECO:0000256" key="3">
    <source>
        <dbReference type="ARBA" id="ARBA00022989"/>
    </source>
</evidence>
<evidence type="ECO:0000256" key="2">
    <source>
        <dbReference type="ARBA" id="ARBA00022692"/>
    </source>
</evidence>
<keyword evidence="3" id="KW-1133">Transmembrane helix</keyword>
<dbReference type="EMBL" id="CP021121">
    <property type="protein sequence ID" value="ARQ69636.1"/>
    <property type="molecule type" value="Genomic_DNA"/>
</dbReference>
<dbReference type="RefSeq" id="WP_086159478.1">
    <property type="nucleotide sequence ID" value="NZ_CP021121.1"/>
</dbReference>
<evidence type="ECO:0000256" key="1">
    <source>
        <dbReference type="ARBA" id="ARBA00004141"/>
    </source>
</evidence>
<organism evidence="5 6">
    <name type="scientific">Streptomyces marincola</name>
    <dbReference type="NCBI Taxonomy" id="2878388"/>
    <lineage>
        <taxon>Bacteria</taxon>
        <taxon>Bacillati</taxon>
        <taxon>Actinomycetota</taxon>
        <taxon>Actinomycetes</taxon>
        <taxon>Kitasatosporales</taxon>
        <taxon>Streptomycetaceae</taxon>
        <taxon>Streptomyces</taxon>
    </lineage>
</organism>
<dbReference type="PANTHER" id="PTHR36974:SF1">
    <property type="entry name" value="DOXX FAMILY MEMBRANE PROTEIN"/>
    <property type="match status" value="1"/>
</dbReference>
<keyword evidence="4" id="KW-0472">Membrane</keyword>
<sequence>MEPLAVLVVGYAVVRLAGLLGVDVVDGWQPALRVALALMFLFTAASHFHPRTRPALIGMVPPSLPRRERLVDLTGMLQLAGAIGLLVPATRRLAAVGLLLLLVAMFPANVSAARRAVAQGDPLGPRTAIQLVFIAAVALTLL</sequence>
<evidence type="ECO:0000313" key="5">
    <source>
        <dbReference type="EMBL" id="ARQ69636.1"/>
    </source>
</evidence>
<gene>
    <name evidence="5" type="ORF">CAG99_12830</name>
</gene>
<comment type="subcellular location">
    <subcellularLocation>
        <location evidence="1">Membrane</location>
        <topology evidence="1">Multi-pass membrane protein</topology>
    </subcellularLocation>
</comment>
<keyword evidence="6" id="KW-1185">Reference proteome</keyword>
<dbReference type="GO" id="GO:0016020">
    <property type="term" value="C:membrane"/>
    <property type="evidence" value="ECO:0007669"/>
    <property type="project" value="UniProtKB-SubCell"/>
</dbReference>
<dbReference type="Pfam" id="PF13564">
    <property type="entry name" value="DoxX_2"/>
    <property type="match status" value="1"/>
</dbReference>
<dbReference type="AlphaFoldDB" id="A0A1W7CY21"/>
<dbReference type="PANTHER" id="PTHR36974">
    <property type="entry name" value="MEMBRANE PROTEIN-RELATED"/>
    <property type="match status" value="1"/>
</dbReference>
<reference evidence="5 6" key="1">
    <citation type="submission" date="2017-05" db="EMBL/GenBank/DDBJ databases">
        <title>Complete genome sequence of Streptomyces sp. SCSIO 03032 revealed the diverse biosynthetic pathways for its bioactive secondary metabolites.</title>
        <authorList>
            <person name="Ma L."/>
            <person name="Zhu Y."/>
            <person name="Zhang W."/>
            <person name="Zhang G."/>
            <person name="Tian X."/>
            <person name="Zhang S."/>
            <person name="Zhang C."/>
        </authorList>
    </citation>
    <scope>NUCLEOTIDE SEQUENCE [LARGE SCALE GENOMIC DNA]</scope>
    <source>
        <strain evidence="5 6">SCSIO 03032</strain>
    </source>
</reference>
<proteinExistence type="predicted"/>
<accession>A0A1W7CY21</accession>
<dbReference type="KEGG" id="smao:CAG99_12830"/>
<evidence type="ECO:0000256" key="4">
    <source>
        <dbReference type="ARBA" id="ARBA00023136"/>
    </source>
</evidence>